<keyword evidence="2" id="KW-1185">Reference proteome</keyword>
<evidence type="ECO:0000313" key="2">
    <source>
        <dbReference type="Proteomes" id="UP001147747"/>
    </source>
</evidence>
<evidence type="ECO:0000313" key="1">
    <source>
        <dbReference type="EMBL" id="KAJ5398134.1"/>
    </source>
</evidence>
<comment type="caution">
    <text evidence="1">The sequence shown here is derived from an EMBL/GenBank/DDBJ whole genome shotgun (WGS) entry which is preliminary data.</text>
</comment>
<dbReference type="GeneID" id="81369864"/>
<sequence length="118" mass="13323">MATRSSKDLAESSEVLAENEGTKTFSMSLCLCEEVNQRRDQDTFNSPDYCTQMQIRYTCGHTIGGEFVKCQKHLPREDDRCAAINIQHVEAKSSPHKCRNCLHTPTVEGYVQNVNPGR</sequence>
<proteinExistence type="predicted"/>
<accession>A0A9X0BAW5</accession>
<dbReference type="OrthoDB" id="4500639at2759"/>
<gene>
    <name evidence="1" type="ORF">N7509_006247</name>
</gene>
<dbReference type="RefSeq" id="XP_056490186.1">
    <property type="nucleotide sequence ID" value="XM_056630884.1"/>
</dbReference>
<name>A0A9X0BAW5_9EURO</name>
<dbReference type="AlphaFoldDB" id="A0A9X0BAW5"/>
<protein>
    <submittedName>
        <fullName evidence="1">Uncharacterized protein</fullName>
    </submittedName>
</protein>
<dbReference type="EMBL" id="JAPZBU010000006">
    <property type="protein sequence ID" value="KAJ5398134.1"/>
    <property type="molecule type" value="Genomic_DNA"/>
</dbReference>
<reference evidence="1" key="1">
    <citation type="submission" date="2022-12" db="EMBL/GenBank/DDBJ databases">
        <authorList>
            <person name="Petersen C."/>
        </authorList>
    </citation>
    <scope>NUCLEOTIDE SEQUENCE</scope>
    <source>
        <strain evidence="1">IBT 29677</strain>
    </source>
</reference>
<organism evidence="1 2">
    <name type="scientific">Penicillium cosmopolitanum</name>
    <dbReference type="NCBI Taxonomy" id="1131564"/>
    <lineage>
        <taxon>Eukaryota</taxon>
        <taxon>Fungi</taxon>
        <taxon>Dikarya</taxon>
        <taxon>Ascomycota</taxon>
        <taxon>Pezizomycotina</taxon>
        <taxon>Eurotiomycetes</taxon>
        <taxon>Eurotiomycetidae</taxon>
        <taxon>Eurotiales</taxon>
        <taxon>Aspergillaceae</taxon>
        <taxon>Penicillium</taxon>
    </lineage>
</organism>
<dbReference type="Proteomes" id="UP001147747">
    <property type="component" value="Unassembled WGS sequence"/>
</dbReference>
<reference evidence="1" key="2">
    <citation type="journal article" date="2023" name="IMA Fungus">
        <title>Comparative genomic study of the Penicillium genus elucidates a diverse pangenome and 15 lateral gene transfer events.</title>
        <authorList>
            <person name="Petersen C."/>
            <person name="Sorensen T."/>
            <person name="Nielsen M.R."/>
            <person name="Sondergaard T.E."/>
            <person name="Sorensen J.L."/>
            <person name="Fitzpatrick D.A."/>
            <person name="Frisvad J.C."/>
            <person name="Nielsen K.L."/>
        </authorList>
    </citation>
    <scope>NUCLEOTIDE SEQUENCE</scope>
    <source>
        <strain evidence="1">IBT 29677</strain>
    </source>
</reference>